<dbReference type="InterPro" id="IPR043128">
    <property type="entry name" value="Rev_trsase/Diguanyl_cyclase"/>
</dbReference>
<feature type="compositionally biased region" description="Basic residues" evidence="1">
    <location>
        <begin position="236"/>
        <end position="248"/>
    </location>
</feature>
<comment type="caution">
    <text evidence="2">The sequence shown here is derived from an EMBL/GenBank/DDBJ whole genome shotgun (WGS) entry which is preliminary data.</text>
</comment>
<feature type="compositionally biased region" description="Basic and acidic residues" evidence="1">
    <location>
        <begin position="94"/>
        <end position="114"/>
    </location>
</feature>
<evidence type="ECO:0000313" key="2">
    <source>
        <dbReference type="EMBL" id="KAJ9561543.1"/>
    </source>
</evidence>
<dbReference type="SUPFAM" id="SSF56672">
    <property type="entry name" value="DNA/RNA polymerases"/>
    <property type="match status" value="1"/>
</dbReference>
<dbReference type="AlphaFoldDB" id="A0AA38TR18"/>
<organism evidence="2 3">
    <name type="scientific">Centaurea solstitialis</name>
    <name type="common">yellow star-thistle</name>
    <dbReference type="NCBI Taxonomy" id="347529"/>
    <lineage>
        <taxon>Eukaryota</taxon>
        <taxon>Viridiplantae</taxon>
        <taxon>Streptophyta</taxon>
        <taxon>Embryophyta</taxon>
        <taxon>Tracheophyta</taxon>
        <taxon>Spermatophyta</taxon>
        <taxon>Magnoliopsida</taxon>
        <taxon>eudicotyledons</taxon>
        <taxon>Gunneridae</taxon>
        <taxon>Pentapetalae</taxon>
        <taxon>asterids</taxon>
        <taxon>campanulids</taxon>
        <taxon>Asterales</taxon>
        <taxon>Asteraceae</taxon>
        <taxon>Carduoideae</taxon>
        <taxon>Cardueae</taxon>
        <taxon>Centaureinae</taxon>
        <taxon>Centaurea</taxon>
    </lineage>
</organism>
<feature type="compositionally biased region" description="Basic and acidic residues" evidence="1">
    <location>
        <begin position="268"/>
        <end position="281"/>
    </location>
</feature>
<evidence type="ECO:0000313" key="3">
    <source>
        <dbReference type="Proteomes" id="UP001172457"/>
    </source>
</evidence>
<feature type="compositionally biased region" description="Basic and acidic residues" evidence="1">
    <location>
        <begin position="190"/>
        <end position="201"/>
    </location>
</feature>
<keyword evidence="3" id="KW-1185">Reference proteome</keyword>
<sequence>MAPDFSRILVPLTKLTKKSEQYVWGPDQQQAFETLRQRLCEAPVNNFQQTLDASLTKTFSEVNAMFQKGLSQLLERIQRVEETCQAAAQRPKRRHDDHDRHEGERKQRRLDSESTRQPSSPRVQLVDRFEERSRIQRGRLLDQKLLYPRSQDEKIIFKSNKVKAWRSKKKVKHQSQNSLSGVAGSGEIVSARDRGKGKEKYSMAGRSLQSRVIPDPAREPEAPPPPSRTIAVRGKASGRGKGRGKGRASRAAIVADGTRRQTRGNRRVRSEGPRVEPEPSHQESSASQPTAFVTREAFQTEMGRIQEAL</sequence>
<gene>
    <name evidence="2" type="ORF">OSB04_006703</name>
</gene>
<dbReference type="Proteomes" id="UP001172457">
    <property type="component" value="Chromosome 2"/>
</dbReference>
<dbReference type="EMBL" id="JARYMX010000002">
    <property type="protein sequence ID" value="KAJ9561543.1"/>
    <property type="molecule type" value="Genomic_DNA"/>
</dbReference>
<proteinExistence type="predicted"/>
<evidence type="ECO:0008006" key="4">
    <source>
        <dbReference type="Google" id="ProtNLM"/>
    </source>
</evidence>
<feature type="region of interest" description="Disordered" evidence="1">
    <location>
        <begin position="167"/>
        <end position="309"/>
    </location>
</feature>
<dbReference type="InterPro" id="IPR043502">
    <property type="entry name" value="DNA/RNA_pol_sf"/>
</dbReference>
<name>A0AA38TR18_9ASTR</name>
<accession>A0AA38TR18</accession>
<dbReference type="Gene3D" id="3.30.70.270">
    <property type="match status" value="1"/>
</dbReference>
<feature type="compositionally biased region" description="Polar residues" evidence="1">
    <location>
        <begin position="282"/>
        <end position="291"/>
    </location>
</feature>
<evidence type="ECO:0000256" key="1">
    <source>
        <dbReference type="SAM" id="MobiDB-lite"/>
    </source>
</evidence>
<reference evidence="2" key="1">
    <citation type="submission" date="2023-03" db="EMBL/GenBank/DDBJ databases">
        <title>Chromosome-scale reference genome and RAD-based genetic map of yellow starthistle (Centaurea solstitialis) reveal putative structural variation and QTLs associated with invader traits.</title>
        <authorList>
            <person name="Reatini B."/>
            <person name="Cang F.A."/>
            <person name="Jiang Q."/>
            <person name="Mckibben M.T.W."/>
            <person name="Barker M.S."/>
            <person name="Rieseberg L.H."/>
            <person name="Dlugosch K.M."/>
        </authorList>
    </citation>
    <scope>NUCLEOTIDE SEQUENCE</scope>
    <source>
        <strain evidence="2">CAN-66</strain>
        <tissue evidence="2">Leaf</tissue>
    </source>
</reference>
<protein>
    <recommendedName>
        <fullName evidence="4">Reverse transcriptase/retrotransposon-derived protein RNase H-like domain-containing protein</fullName>
    </recommendedName>
</protein>
<feature type="region of interest" description="Disordered" evidence="1">
    <location>
        <begin position="84"/>
        <end position="129"/>
    </location>
</feature>